<evidence type="ECO:0000259" key="1">
    <source>
        <dbReference type="Pfam" id="PF02796"/>
    </source>
</evidence>
<evidence type="ECO:0000313" key="2">
    <source>
        <dbReference type="EMBL" id="EDM97829.1"/>
    </source>
</evidence>
<dbReference type="CDD" id="cd00569">
    <property type="entry name" value="HTH_Hin_like"/>
    <property type="match status" value="1"/>
</dbReference>
<evidence type="ECO:0000313" key="3">
    <source>
        <dbReference type="Proteomes" id="UP000003639"/>
    </source>
</evidence>
<dbReference type="OrthoDB" id="2041363at2"/>
<dbReference type="SUPFAM" id="SSF46689">
    <property type="entry name" value="Homeodomain-like"/>
    <property type="match status" value="1"/>
</dbReference>
<dbReference type="InterPro" id="IPR006120">
    <property type="entry name" value="Resolvase_HTH_dom"/>
</dbReference>
<dbReference type="Proteomes" id="UP000003639">
    <property type="component" value="Unassembled WGS sequence"/>
</dbReference>
<organism evidence="2 3">
    <name type="scientific">Pseudoflavonifractor capillosus ATCC 29799</name>
    <dbReference type="NCBI Taxonomy" id="411467"/>
    <lineage>
        <taxon>Bacteria</taxon>
        <taxon>Bacillati</taxon>
        <taxon>Bacillota</taxon>
        <taxon>Clostridia</taxon>
        <taxon>Eubacteriales</taxon>
        <taxon>Oscillospiraceae</taxon>
        <taxon>Pseudoflavonifractor</taxon>
    </lineage>
</organism>
<dbReference type="EMBL" id="AAXG02000047">
    <property type="protein sequence ID" value="EDM97829.1"/>
    <property type="molecule type" value="Genomic_DNA"/>
</dbReference>
<dbReference type="GO" id="GO:0003677">
    <property type="term" value="F:DNA binding"/>
    <property type="evidence" value="ECO:0007669"/>
    <property type="project" value="InterPro"/>
</dbReference>
<dbReference type="RefSeq" id="WP_006574780.1">
    <property type="nucleotide sequence ID" value="NZ_AAXG02000047.1"/>
</dbReference>
<dbReference type="eggNOG" id="ENOG50306ZY">
    <property type="taxonomic scope" value="Bacteria"/>
</dbReference>
<feature type="domain" description="Resolvase HTH" evidence="1">
    <location>
        <begin position="37"/>
        <end position="80"/>
    </location>
</feature>
<dbReference type="Gene3D" id="1.10.10.60">
    <property type="entry name" value="Homeodomain-like"/>
    <property type="match status" value="1"/>
</dbReference>
<reference evidence="2 3" key="1">
    <citation type="submission" date="2007-04" db="EMBL/GenBank/DDBJ databases">
        <authorList>
            <person name="Fulton L."/>
            <person name="Clifton S."/>
            <person name="Fulton B."/>
            <person name="Xu J."/>
            <person name="Minx P."/>
            <person name="Pepin K.H."/>
            <person name="Johnson M."/>
            <person name="Thiruvilangam P."/>
            <person name="Bhonagiri V."/>
            <person name="Nash W.E."/>
            <person name="Mardis E.R."/>
            <person name="Wilson R.K."/>
        </authorList>
    </citation>
    <scope>NUCLEOTIDE SEQUENCE [LARGE SCALE GENOMIC DNA]</scope>
    <source>
        <strain evidence="2 3">ATCC 29799</strain>
    </source>
</reference>
<dbReference type="Pfam" id="PF02796">
    <property type="entry name" value="HTH_7"/>
    <property type="match status" value="1"/>
</dbReference>
<name>A6P1D7_9FIRM</name>
<accession>A6P1D7</accession>
<gene>
    <name evidence="2" type="ORF">BACCAP_04304</name>
</gene>
<dbReference type="GO" id="GO:0000150">
    <property type="term" value="F:DNA strand exchange activity"/>
    <property type="evidence" value="ECO:0007669"/>
    <property type="project" value="InterPro"/>
</dbReference>
<dbReference type="AlphaFoldDB" id="A6P1D7"/>
<reference evidence="2 3" key="2">
    <citation type="submission" date="2007-06" db="EMBL/GenBank/DDBJ databases">
        <title>Draft genome sequence of Pseudoflavonifractor capillosus ATCC 29799.</title>
        <authorList>
            <person name="Sudarsanam P."/>
            <person name="Ley R."/>
            <person name="Guruge J."/>
            <person name="Turnbaugh P.J."/>
            <person name="Mahowald M."/>
            <person name="Liep D."/>
            <person name="Gordon J."/>
        </authorList>
    </citation>
    <scope>NUCLEOTIDE SEQUENCE [LARGE SCALE GENOMIC DNA]</scope>
    <source>
        <strain evidence="2 3">ATCC 29799</strain>
    </source>
</reference>
<comment type="caution">
    <text evidence="2">The sequence shown here is derived from an EMBL/GenBank/DDBJ whole genome shotgun (WGS) entry which is preliminary data.</text>
</comment>
<protein>
    <recommendedName>
        <fullName evidence="1">Resolvase HTH domain-containing protein</fullName>
    </recommendedName>
</protein>
<sequence length="201" mass="23781">MNVDYRKLCLELFGTDDVDELTKIAQVHREKNPRKAGRKKKFTAEDVQRIRSLLENGMTMQEAAKRFNTSRQVIGKYLNEKPAEGYTLRMTYMYQQHPCTIIDVDFLNQRIMVQNKTKDMLHRAFGVVEHPTWDDFETFLKERCFPATRGNAKEILKQLQLTSYDPLQIVEKTRGRTAEDDMWLKFHYYPMERAAYGQNQS</sequence>
<keyword evidence="3" id="KW-1185">Reference proteome</keyword>
<dbReference type="InterPro" id="IPR009057">
    <property type="entry name" value="Homeodomain-like_sf"/>
</dbReference>
<proteinExistence type="predicted"/>